<dbReference type="SUPFAM" id="SSF141072">
    <property type="entry name" value="CalX-like"/>
    <property type="match status" value="1"/>
</dbReference>
<dbReference type="PRINTS" id="PR00313">
    <property type="entry name" value="CABNDNGRPT"/>
</dbReference>
<evidence type="ECO:0000256" key="8">
    <source>
        <dbReference type="ARBA" id="ARBA00023136"/>
    </source>
</evidence>
<dbReference type="InterPro" id="IPR003995">
    <property type="entry name" value="RTX_toxin_determinant-A"/>
</dbReference>
<dbReference type="PRINTS" id="PR01488">
    <property type="entry name" value="RTXTOXINA"/>
</dbReference>
<dbReference type="Pfam" id="PF00092">
    <property type="entry name" value="VWA"/>
    <property type="match status" value="1"/>
</dbReference>
<keyword evidence="6" id="KW-0106">Calcium</keyword>
<dbReference type="InterPro" id="IPR011658">
    <property type="entry name" value="PA14_dom"/>
</dbReference>
<dbReference type="InterPro" id="IPR019960">
    <property type="entry name" value="T1SS_VCA0849"/>
</dbReference>
<keyword evidence="4" id="KW-0800">Toxin</keyword>
<keyword evidence="7" id="KW-0843">Virulence</keyword>
<dbReference type="PROSITE" id="PS50234">
    <property type="entry name" value="VWFA"/>
    <property type="match status" value="1"/>
</dbReference>
<evidence type="ECO:0000256" key="5">
    <source>
        <dbReference type="ARBA" id="ARBA00022737"/>
    </source>
</evidence>
<dbReference type="InterPro" id="IPR040853">
    <property type="entry name" value="RapA2_cadherin-like"/>
</dbReference>
<evidence type="ECO:0000259" key="9">
    <source>
        <dbReference type="PROSITE" id="PS50234"/>
    </source>
</evidence>
<dbReference type="SUPFAM" id="SSF56988">
    <property type="entry name" value="Anthrax protective antigen"/>
    <property type="match status" value="1"/>
</dbReference>
<proteinExistence type="predicted"/>
<dbReference type="InterPro" id="IPR018511">
    <property type="entry name" value="Hemolysin-typ_Ca-bd_CS"/>
</dbReference>
<sequence>AAFEVSTDGGANWTAYSSALTLSAGVSQVLVRVSTVEDGKIEPTENFTLNATLNSNGTNYNASGTGTILDDDHPPVAVDDYGLSGLHASFFSYREGPDGSNLSNVTQVRNFIDTHNPSATFTATKLDYKLGSGSLGMGTNLQSFLDHDAASLSNDPADSSDAIIHMHGYVKLDPGTYNFRIASDDGYSILIDGKVVAEVNKNQSPTTTTHSAFTIAEGGYHKLEVVYWEQGGYYQFKAEIQQGNNGYQVFDGTQAFRSLVTPEDTALDIPVAAILANDSDPDGDSLTVVSVSNPQNGTVQLVGNKVVFTPAANYHGPAQFDYTIDDGHGNRDTATVFLHVTPVTDFNVAADNYAVIEGSTTNQASVLTNDSADHGGALKVAAVSQTNGGTATIVNGAATLTTALGGTVTINADGTFSYKAPVLNHSSSDVIEDAFYYQASDGLATASWTKATIKVSDTNPDALDDSAFVRIGKQVTGNVLANDIIVDTAGQVLSVSHKGTVYTFANGQNTLTIDTQYGVITVNRDGSYTYTSDQAAFEKTFTAGTANGTNGVNMYGFGLGASYLTAGGGLDLAKLNNTTFQAAITETAGIGVGTGGNSNPIERNKQGQTEALVVKFDEGASNVSIKLINANDGDPIIWKTFDSNGNFLESGTRSEGVETGNGNNIVFWPSMTKAFTYMVVSLDAGNTNEEFRIAEFKYTVSEGAAQESFTYTMKDADGDQDTANLLINTGVDSLYVGTTDGNTKVSGGGNDVLIGDPAGSSVLLVPAKNYNISLMVDVSGSMSSQMATMKQSLTNLLNQLKAHEGVVNIQLVTFSTGIVQNVNVTNLNNSNASTIQNVINNMTADGWTNYDAGLTSGSAWLKSVVDAGSNGAANFVNNAFFITDGAPNRYLKDSDGSVASGSTTESMTEAIKAASSMMKGTGSFSGANNINLHAIGIGSGNDVNNMKYFDNTSIAGTTTYNGMTNVPYGNPQIISSASELSLALQNAFLQSNPLPYGDDTLTGGAGADIIFGDSINTDHLSWTDNGVSYSAGSHDGMGFKGLVEYLKHAVNGGAAPSQQQLKDYITTNYNALKGNEDRGGNDILTGGEGDDIIFGQGGNDILIGGKGNDILHGGKGIDTFRWLDGDQGSAGAPAHDQVLDFKSTTAEKDVLDLRDLLQGENSGNLTQYLHFEQSGSDTLVHVSSKGQINGAASNVAAVEDQVITLKGVSLSGSDQDIINDLLSKGQLIVDQ</sequence>
<keyword evidence="8" id="KW-0472">Membrane</keyword>
<dbReference type="Gene3D" id="2.150.10.10">
    <property type="entry name" value="Serralysin-like metalloprotease, C-terminal"/>
    <property type="match status" value="1"/>
</dbReference>
<dbReference type="InterPro" id="IPR002035">
    <property type="entry name" value="VWF_A"/>
</dbReference>
<evidence type="ECO:0000256" key="4">
    <source>
        <dbReference type="ARBA" id="ARBA00022656"/>
    </source>
</evidence>
<keyword evidence="3" id="KW-0964">Secreted</keyword>
<dbReference type="RefSeq" id="WP_376836790.1">
    <property type="nucleotide sequence ID" value="NZ_JBHLZN010000005.1"/>
</dbReference>
<evidence type="ECO:0000256" key="2">
    <source>
        <dbReference type="ARBA" id="ARBA00004613"/>
    </source>
</evidence>
<dbReference type="Pfam" id="PF07691">
    <property type="entry name" value="PA14"/>
    <property type="match status" value="1"/>
</dbReference>
<comment type="subcellular location">
    <subcellularLocation>
        <location evidence="1">Membrane</location>
    </subcellularLocation>
    <subcellularLocation>
        <location evidence="2">Secreted</location>
    </subcellularLocation>
</comment>
<dbReference type="Pfam" id="PF00353">
    <property type="entry name" value="HemolysinCabind"/>
    <property type="match status" value="2"/>
</dbReference>
<dbReference type="PROSITE" id="PS00330">
    <property type="entry name" value="HEMOLYSIN_CALCIUM"/>
    <property type="match status" value="2"/>
</dbReference>
<dbReference type="Gene3D" id="2.60.40.2810">
    <property type="match status" value="1"/>
</dbReference>
<dbReference type="SUPFAM" id="SSF51120">
    <property type="entry name" value="beta-Roll"/>
    <property type="match status" value="1"/>
</dbReference>
<dbReference type="InterPro" id="IPR001343">
    <property type="entry name" value="Hemolysn_Ca-bd"/>
</dbReference>
<dbReference type="SUPFAM" id="SSF53300">
    <property type="entry name" value="vWA-like"/>
    <property type="match status" value="1"/>
</dbReference>
<dbReference type="InterPro" id="IPR036465">
    <property type="entry name" value="vWFA_dom_sf"/>
</dbReference>
<dbReference type="Pfam" id="PF17803">
    <property type="entry name" value="Cadherin_4"/>
    <property type="match status" value="1"/>
</dbReference>
<evidence type="ECO:0000313" key="12">
    <source>
        <dbReference type="Proteomes" id="UP001589628"/>
    </source>
</evidence>
<dbReference type="PANTHER" id="PTHR38340">
    <property type="entry name" value="S-LAYER PROTEIN"/>
    <property type="match status" value="1"/>
</dbReference>
<dbReference type="CDD" id="cd00198">
    <property type="entry name" value="vWFA"/>
    <property type="match status" value="1"/>
</dbReference>
<dbReference type="InterPro" id="IPR050557">
    <property type="entry name" value="RTX_toxin/Mannuronan_C5-epim"/>
</dbReference>
<dbReference type="EMBL" id="JBHLZN010000005">
    <property type="protein sequence ID" value="MFB9887495.1"/>
    <property type="molecule type" value="Genomic_DNA"/>
</dbReference>
<evidence type="ECO:0000256" key="7">
    <source>
        <dbReference type="ARBA" id="ARBA00023026"/>
    </source>
</evidence>
<gene>
    <name evidence="11" type="ORF">ACFFLH_13830</name>
</gene>
<organism evidence="11 12">
    <name type="scientific">Balneatrix alpica</name>
    <dbReference type="NCBI Taxonomy" id="75684"/>
    <lineage>
        <taxon>Bacteria</taxon>
        <taxon>Pseudomonadati</taxon>
        <taxon>Pseudomonadota</taxon>
        <taxon>Gammaproteobacteria</taxon>
        <taxon>Oceanospirillales</taxon>
        <taxon>Balneatrichaceae</taxon>
        <taxon>Balneatrix</taxon>
    </lineage>
</organism>
<keyword evidence="5" id="KW-0677">Repeat</keyword>
<dbReference type="Pfam" id="PF17892">
    <property type="entry name" value="Cadherin_5"/>
    <property type="match status" value="1"/>
</dbReference>
<feature type="domain" description="PA14" evidence="10">
    <location>
        <begin position="81"/>
        <end position="254"/>
    </location>
</feature>
<feature type="domain" description="VWFA" evidence="9">
    <location>
        <begin position="771"/>
        <end position="992"/>
    </location>
</feature>
<dbReference type="Gene3D" id="2.60.40.2030">
    <property type="match status" value="1"/>
</dbReference>
<dbReference type="PROSITE" id="PS51820">
    <property type="entry name" value="PA14"/>
    <property type="match status" value="1"/>
</dbReference>
<dbReference type="InterPro" id="IPR011049">
    <property type="entry name" value="Serralysin-like_metalloprot_C"/>
</dbReference>
<reference evidence="11 12" key="1">
    <citation type="submission" date="2024-09" db="EMBL/GenBank/DDBJ databases">
        <authorList>
            <person name="Sun Q."/>
            <person name="Mori K."/>
        </authorList>
    </citation>
    <scope>NUCLEOTIDE SEQUENCE [LARGE SCALE GENOMIC DNA]</scope>
    <source>
        <strain evidence="11 12">ATCC 51285</strain>
    </source>
</reference>
<dbReference type="Gene3D" id="3.40.50.410">
    <property type="entry name" value="von Willebrand factor, type A domain"/>
    <property type="match status" value="1"/>
</dbReference>
<evidence type="ECO:0000313" key="11">
    <source>
        <dbReference type="EMBL" id="MFB9887495.1"/>
    </source>
</evidence>
<dbReference type="SMART" id="SM00327">
    <property type="entry name" value="VWA"/>
    <property type="match status" value="1"/>
</dbReference>
<name>A0ABV5ZDY5_9GAMM</name>
<comment type="caution">
    <text evidence="11">The sequence shown here is derived from an EMBL/GenBank/DDBJ whole genome shotgun (WGS) entry which is preliminary data.</text>
</comment>
<dbReference type="PANTHER" id="PTHR38340:SF1">
    <property type="entry name" value="S-LAYER PROTEIN"/>
    <property type="match status" value="1"/>
</dbReference>
<dbReference type="InterPro" id="IPR038081">
    <property type="entry name" value="CalX-like_sf"/>
</dbReference>
<evidence type="ECO:0000256" key="6">
    <source>
        <dbReference type="ARBA" id="ARBA00022837"/>
    </source>
</evidence>
<dbReference type="Proteomes" id="UP001589628">
    <property type="component" value="Unassembled WGS sequence"/>
</dbReference>
<dbReference type="InterPro" id="IPR041690">
    <property type="entry name" value="Cadherin_5"/>
</dbReference>
<dbReference type="InterPro" id="IPR037524">
    <property type="entry name" value="PA14/GLEYA"/>
</dbReference>
<evidence type="ECO:0000259" key="10">
    <source>
        <dbReference type="PROSITE" id="PS51820"/>
    </source>
</evidence>
<feature type="non-terminal residue" evidence="11">
    <location>
        <position position="1"/>
    </location>
</feature>
<evidence type="ECO:0000256" key="3">
    <source>
        <dbReference type="ARBA" id="ARBA00022525"/>
    </source>
</evidence>
<keyword evidence="12" id="KW-1185">Reference proteome</keyword>
<dbReference type="NCBIfam" id="TIGR03661">
    <property type="entry name" value="T1SS_VCA0849"/>
    <property type="match status" value="1"/>
</dbReference>
<evidence type="ECO:0000256" key="1">
    <source>
        <dbReference type="ARBA" id="ARBA00004370"/>
    </source>
</evidence>
<accession>A0ABV5ZDY5</accession>
<protein>
    <submittedName>
        <fullName evidence="11">Ig-like domain-containing protein</fullName>
    </submittedName>
</protein>